<dbReference type="EMBL" id="CP012523">
    <property type="protein sequence ID" value="ALC40182.1"/>
    <property type="molecule type" value="Genomic_DNA"/>
</dbReference>
<dbReference type="Proteomes" id="UP000494163">
    <property type="component" value="Chromosome 2L"/>
</dbReference>
<evidence type="ECO:0000313" key="2">
    <source>
        <dbReference type="Proteomes" id="UP000494163"/>
    </source>
</evidence>
<name>A0A0M4ESS1_DROBS</name>
<accession>A0A0M4ESS1</accession>
<reference evidence="1 2" key="1">
    <citation type="submission" date="2015-08" db="EMBL/GenBank/DDBJ databases">
        <title>Ancestral chromatin configuration constrains chromatin evolution on differentiating sex chromosomes in Drosophila.</title>
        <authorList>
            <person name="Zhou Q."/>
            <person name="Bachtrog D."/>
        </authorList>
    </citation>
    <scope>NUCLEOTIDE SEQUENCE [LARGE SCALE GENOMIC DNA]</scope>
    <source>
        <tissue evidence="1">Whole larvae</tissue>
    </source>
</reference>
<dbReference type="AlphaFoldDB" id="A0A0M4ESS1"/>
<proteinExistence type="predicted"/>
<gene>
    <name evidence="1" type="ORF">Dbus_chr2Lg2267</name>
</gene>
<keyword evidence="2" id="KW-1185">Reference proteome</keyword>
<evidence type="ECO:0000313" key="1">
    <source>
        <dbReference type="EMBL" id="ALC40182.1"/>
    </source>
</evidence>
<protein>
    <submittedName>
        <fullName evidence="1">Maker594</fullName>
    </submittedName>
</protein>
<organism evidence="1 2">
    <name type="scientific">Drosophila busckii</name>
    <name type="common">Fruit fly</name>
    <dbReference type="NCBI Taxonomy" id="30019"/>
    <lineage>
        <taxon>Eukaryota</taxon>
        <taxon>Metazoa</taxon>
        <taxon>Ecdysozoa</taxon>
        <taxon>Arthropoda</taxon>
        <taxon>Hexapoda</taxon>
        <taxon>Insecta</taxon>
        <taxon>Pterygota</taxon>
        <taxon>Neoptera</taxon>
        <taxon>Endopterygota</taxon>
        <taxon>Diptera</taxon>
        <taxon>Brachycera</taxon>
        <taxon>Muscomorpha</taxon>
        <taxon>Ephydroidea</taxon>
        <taxon>Drosophilidae</taxon>
        <taxon>Drosophila</taxon>
    </lineage>
</organism>
<sequence length="28" mass="3166">MELYLGFFKSAEPGMHPVSLLSLRPCQN</sequence>